<keyword evidence="8" id="KW-0379">Hydroxylation</keyword>
<dbReference type="CDD" id="cd19727">
    <property type="entry name" value="bHLH-PAS_HIF1a_PASD8"/>
    <property type="match status" value="1"/>
</dbReference>
<keyword evidence="7" id="KW-0539">Nucleus</keyword>
<evidence type="ECO:0000313" key="12">
    <source>
        <dbReference type="EMBL" id="EMP30647.1"/>
    </source>
</evidence>
<evidence type="ECO:0000259" key="11">
    <source>
        <dbReference type="PROSITE" id="PS50888"/>
    </source>
</evidence>
<evidence type="ECO:0000259" key="10">
    <source>
        <dbReference type="PROSITE" id="PS50112"/>
    </source>
</evidence>
<dbReference type="NCBIfam" id="TIGR00229">
    <property type="entry name" value="sensory_box"/>
    <property type="match status" value="1"/>
</dbReference>
<feature type="compositionally biased region" description="Basic and acidic residues" evidence="9">
    <location>
        <begin position="863"/>
        <end position="881"/>
    </location>
</feature>
<feature type="domain" description="BHLH" evidence="11">
    <location>
        <begin position="13"/>
        <end position="66"/>
    </location>
</feature>
<evidence type="ECO:0000256" key="9">
    <source>
        <dbReference type="SAM" id="MobiDB-lite"/>
    </source>
</evidence>
<proteinExistence type="predicted"/>
<dbReference type="PANTHER" id="PTHR23043">
    <property type="entry name" value="HYPOXIA-INDUCIBLE FACTOR 1 ALPHA"/>
    <property type="match status" value="1"/>
</dbReference>
<feature type="compositionally biased region" description="Basic and acidic residues" evidence="9">
    <location>
        <begin position="987"/>
        <end position="996"/>
    </location>
</feature>
<feature type="compositionally biased region" description="Polar residues" evidence="9">
    <location>
        <begin position="361"/>
        <end position="383"/>
    </location>
</feature>
<feature type="region of interest" description="Disordered" evidence="9">
    <location>
        <begin position="863"/>
        <end position="892"/>
    </location>
</feature>
<keyword evidence="4" id="KW-0805">Transcription regulation</keyword>
<evidence type="ECO:0000313" key="13">
    <source>
        <dbReference type="Proteomes" id="UP000031443"/>
    </source>
</evidence>
<dbReference type="Pfam" id="PF08447">
    <property type="entry name" value="PAS_3"/>
    <property type="match status" value="1"/>
</dbReference>
<sequence length="1052" mass="119029">MPIYIEAMISSDRRKEKSRDAARCRRSKESEVFYELAHQLPLPHTVSAHLDKASIMRLTISYLRMRKLLDASDLETEAKMEKEMNCFYLKALDGFVMVLSEDGDMIYMSENVNKCMGLTQFELTGHTVFDFTHPCDHEELREMLTHRNGPMKKGKEQNTERSFFLRMKCTLTSRGRTVNIKSATWKVLHCTGHVRVYDTCNNQTLCGYKKPPMTCLVLICVPIPHPSNIEVPLDSKTFLSRHSLDMKFSYCDERITELMGYEPEELLGHSIYEYYHALDSDHLTKTHHDKSDEQQYDEVPLYNDVMLPSSSEKLQNINLAMSPLPASETTKPLRSNADPALNREVVSKLEPNTEPLELAFSSHQRQDQPASPSDASTNQSSPEPRSPNEYCFDVDNDMANEFKLELVEKLFAIDTEAKNPFSTQETDLDLEMLAPYIPMDDDFQLRSFDQPPSLESGCASAQNVAANIIFQQTHTASTAAEEITPVKTECMDDIKTLLVSQSPVLIINETKSAPASPYGGNRSRTASPIRAGKGTLDQTEKSYPGTPNLLTVTLSKSGQTRPLEKNKFTQKVLDLAWRYFLPPYTFQIRVGALYLLYGLYSTQLCKPKQKAPSKFMVMKNALWTVKSGLLCAFALYYTDFIGEIRVSQIVGPDPKGVGGSHGYVVRHGIATLTSMLTSELSGIHYHASLTSALLLAAALPSELGSQPASAALQLLNSEGSAAASSRAEIRVALKEWLEVQRFQQDLINAQHYDAAYIFRKLRLDKAFHFTAMPRLLCFRTKKKIRETELKEEFKELSNRVSRLITNDVLEEMMNVHDHYQKMKCLISTDGSQPDKALSLIKDEFVINIKNMILEYQQWQQDKMKSSSKAKDSDEMTDKKEGGTSQDSEGSERANALAKIKYKSYNAVAEASKSRRHRQVKLESSESGSDQGKMKTPRCTRSRERSQLTQKRNSLETKDRRQAIKKEAVTRNRRMPVIAEEENSSEEEVLKEQHSDVETTEPEPSKKKISLLLVASDSDDENERALVRSALDHYRAEPGYLHEHMSSGMGVEV</sequence>
<dbReference type="Pfam" id="PF09808">
    <property type="entry name" value="SNAPC1"/>
    <property type="match status" value="2"/>
</dbReference>
<feature type="region of interest" description="Disordered" evidence="9">
    <location>
        <begin position="908"/>
        <end position="1008"/>
    </location>
</feature>
<evidence type="ECO:0000256" key="8">
    <source>
        <dbReference type="ARBA" id="ARBA00023278"/>
    </source>
</evidence>
<dbReference type="InterPro" id="IPR013767">
    <property type="entry name" value="PAS_fold"/>
</dbReference>
<protein>
    <submittedName>
        <fullName evidence="12">Hypoxia-inducible factor 1-alpha</fullName>
    </submittedName>
</protein>
<dbReference type="Pfam" id="PF23171">
    <property type="entry name" value="bHLH_HIF1A"/>
    <property type="match status" value="1"/>
</dbReference>
<keyword evidence="2" id="KW-0677">Repeat</keyword>
<keyword evidence="6" id="KW-0804">Transcription</keyword>
<dbReference type="SUPFAM" id="SSF47459">
    <property type="entry name" value="HLH, helix-loop-helix DNA-binding domain"/>
    <property type="match status" value="1"/>
</dbReference>
<feature type="region of interest" description="Disordered" evidence="9">
    <location>
        <begin position="361"/>
        <end position="392"/>
    </location>
</feature>
<dbReference type="FunFam" id="4.10.280.10:FF:000076">
    <property type="entry name" value="hypoxia-inducible factor 3-alpha isoform X1"/>
    <property type="match status" value="1"/>
</dbReference>
<dbReference type="GO" id="GO:0071456">
    <property type="term" value="P:cellular response to hypoxia"/>
    <property type="evidence" value="ECO:0007669"/>
    <property type="project" value="TreeGrafter"/>
</dbReference>
<dbReference type="PANTHER" id="PTHR23043:SF7">
    <property type="entry name" value="HYPOXIA-INDUCIBLE FACTOR 1-ALPHA"/>
    <property type="match status" value="1"/>
</dbReference>
<dbReference type="FunFam" id="3.30.450.20:FF:000005">
    <property type="entry name" value="Hypoxia-inducible factor 1 subunit alpha"/>
    <property type="match status" value="1"/>
</dbReference>
<dbReference type="GO" id="GO:0000977">
    <property type="term" value="F:RNA polymerase II transcription regulatory region sequence-specific DNA binding"/>
    <property type="evidence" value="ECO:0007669"/>
    <property type="project" value="TreeGrafter"/>
</dbReference>
<comment type="subcellular location">
    <subcellularLocation>
        <location evidence="1">Nucleus</location>
    </subcellularLocation>
</comment>
<evidence type="ECO:0000256" key="6">
    <source>
        <dbReference type="ARBA" id="ARBA00023163"/>
    </source>
</evidence>
<reference evidence="13" key="1">
    <citation type="journal article" date="2013" name="Nat. Genet.">
        <title>The draft genomes of soft-shell turtle and green sea turtle yield insights into the development and evolution of the turtle-specific body plan.</title>
        <authorList>
            <person name="Wang Z."/>
            <person name="Pascual-Anaya J."/>
            <person name="Zadissa A."/>
            <person name="Li W."/>
            <person name="Niimura Y."/>
            <person name="Huang Z."/>
            <person name="Li C."/>
            <person name="White S."/>
            <person name="Xiong Z."/>
            <person name="Fang D."/>
            <person name="Wang B."/>
            <person name="Ming Y."/>
            <person name="Chen Y."/>
            <person name="Zheng Y."/>
            <person name="Kuraku S."/>
            <person name="Pignatelli M."/>
            <person name="Herrero J."/>
            <person name="Beal K."/>
            <person name="Nozawa M."/>
            <person name="Li Q."/>
            <person name="Wang J."/>
            <person name="Zhang H."/>
            <person name="Yu L."/>
            <person name="Shigenobu S."/>
            <person name="Wang J."/>
            <person name="Liu J."/>
            <person name="Flicek P."/>
            <person name="Searle S."/>
            <person name="Wang J."/>
            <person name="Kuratani S."/>
            <person name="Yin Y."/>
            <person name="Aken B."/>
            <person name="Zhang G."/>
            <person name="Irie N."/>
        </authorList>
    </citation>
    <scope>NUCLEOTIDE SEQUENCE [LARGE SCALE GENOMIC DNA]</scope>
</reference>
<keyword evidence="5" id="KW-0238">DNA-binding</keyword>
<dbReference type="Gene3D" id="3.30.450.20">
    <property type="entry name" value="PAS domain"/>
    <property type="match status" value="2"/>
</dbReference>
<dbReference type="InterPro" id="IPR013655">
    <property type="entry name" value="PAS_fold_3"/>
</dbReference>
<dbReference type="AlphaFoldDB" id="M7BR93"/>
<dbReference type="InterPro" id="IPR019188">
    <property type="entry name" value="SNAPC1"/>
</dbReference>
<dbReference type="InterPro" id="IPR021537">
    <property type="entry name" value="HIF_alpha-like"/>
</dbReference>
<keyword evidence="13" id="KW-1185">Reference proteome</keyword>
<evidence type="ECO:0000256" key="5">
    <source>
        <dbReference type="ARBA" id="ARBA00023125"/>
    </source>
</evidence>
<gene>
    <name evidence="12" type="ORF">UY3_12202</name>
</gene>
<feature type="region of interest" description="Disordered" evidence="9">
    <location>
        <begin position="515"/>
        <end position="540"/>
    </location>
</feature>
<evidence type="ECO:0000256" key="1">
    <source>
        <dbReference type="ARBA" id="ARBA00004123"/>
    </source>
</evidence>
<name>M7BR93_CHEMY</name>
<organism evidence="12 13">
    <name type="scientific">Chelonia mydas</name>
    <name type="common">Green sea-turtle</name>
    <name type="synonym">Chelonia agassizi</name>
    <dbReference type="NCBI Taxonomy" id="8469"/>
    <lineage>
        <taxon>Eukaryota</taxon>
        <taxon>Metazoa</taxon>
        <taxon>Chordata</taxon>
        <taxon>Craniata</taxon>
        <taxon>Vertebrata</taxon>
        <taxon>Euteleostomi</taxon>
        <taxon>Archelosauria</taxon>
        <taxon>Testudinata</taxon>
        <taxon>Testudines</taxon>
        <taxon>Cryptodira</taxon>
        <taxon>Durocryptodira</taxon>
        <taxon>Americhelydia</taxon>
        <taxon>Chelonioidea</taxon>
        <taxon>Cheloniidae</taxon>
        <taxon>Chelonia</taxon>
    </lineage>
</organism>
<dbReference type="Pfam" id="PF00989">
    <property type="entry name" value="PAS"/>
    <property type="match status" value="1"/>
</dbReference>
<feature type="domain" description="PAS" evidence="10">
    <location>
        <begin position="243"/>
        <end position="294"/>
    </location>
</feature>
<evidence type="ECO:0000256" key="3">
    <source>
        <dbReference type="ARBA" id="ARBA00022843"/>
    </source>
</evidence>
<dbReference type="GO" id="GO:0000981">
    <property type="term" value="F:DNA-binding transcription factor activity, RNA polymerase II-specific"/>
    <property type="evidence" value="ECO:0007669"/>
    <property type="project" value="TreeGrafter"/>
</dbReference>
<dbReference type="eggNOG" id="KOG3558">
    <property type="taxonomic scope" value="Eukaryota"/>
</dbReference>
<evidence type="ECO:0000256" key="4">
    <source>
        <dbReference type="ARBA" id="ARBA00023015"/>
    </source>
</evidence>
<dbReference type="GO" id="GO:0005634">
    <property type="term" value="C:nucleus"/>
    <property type="evidence" value="ECO:0007669"/>
    <property type="project" value="UniProtKB-SubCell"/>
</dbReference>
<dbReference type="CDD" id="cd00130">
    <property type="entry name" value="PAS"/>
    <property type="match status" value="2"/>
</dbReference>
<dbReference type="SMART" id="SM00353">
    <property type="entry name" value="HLH"/>
    <property type="match status" value="1"/>
</dbReference>
<dbReference type="STRING" id="8469.M7BR93"/>
<accession>M7BR93</accession>
<feature type="domain" description="PAS" evidence="10">
    <location>
        <begin position="76"/>
        <end position="144"/>
    </location>
</feature>
<dbReference type="EMBL" id="KB548796">
    <property type="protein sequence ID" value="EMP30647.1"/>
    <property type="molecule type" value="Genomic_DNA"/>
</dbReference>
<keyword evidence="3" id="KW-0832">Ubl conjugation</keyword>
<evidence type="ECO:0000256" key="2">
    <source>
        <dbReference type="ARBA" id="ARBA00022737"/>
    </source>
</evidence>
<evidence type="ECO:0000256" key="7">
    <source>
        <dbReference type="ARBA" id="ARBA00023242"/>
    </source>
</evidence>
<dbReference type="InterPro" id="IPR036638">
    <property type="entry name" value="HLH_DNA-bd_sf"/>
</dbReference>
<feature type="compositionally biased region" description="Basic and acidic residues" evidence="9">
    <location>
        <begin position="952"/>
        <end position="969"/>
    </location>
</feature>
<dbReference type="Gene3D" id="4.10.280.10">
    <property type="entry name" value="Helix-loop-helix DNA-binding domain"/>
    <property type="match status" value="1"/>
</dbReference>
<dbReference type="SUPFAM" id="SSF55785">
    <property type="entry name" value="PYP-like sensor domain (PAS domain)"/>
    <property type="match status" value="2"/>
</dbReference>
<dbReference type="SMART" id="SM00091">
    <property type="entry name" value="PAS"/>
    <property type="match status" value="2"/>
</dbReference>
<dbReference type="PROSITE" id="PS50888">
    <property type="entry name" value="BHLH"/>
    <property type="match status" value="1"/>
</dbReference>
<dbReference type="InterPro" id="IPR035965">
    <property type="entry name" value="PAS-like_dom_sf"/>
</dbReference>
<dbReference type="Proteomes" id="UP000031443">
    <property type="component" value="Unassembled WGS sequence"/>
</dbReference>
<dbReference type="InterPro" id="IPR011598">
    <property type="entry name" value="bHLH_dom"/>
</dbReference>
<dbReference type="InterPro" id="IPR000014">
    <property type="entry name" value="PAS"/>
</dbReference>
<dbReference type="GO" id="GO:0046983">
    <property type="term" value="F:protein dimerization activity"/>
    <property type="evidence" value="ECO:0007669"/>
    <property type="project" value="InterPro"/>
</dbReference>
<dbReference type="Pfam" id="PF11413">
    <property type="entry name" value="HIF-1"/>
    <property type="match status" value="1"/>
</dbReference>
<dbReference type="PROSITE" id="PS50112">
    <property type="entry name" value="PAS"/>
    <property type="match status" value="2"/>
</dbReference>